<dbReference type="OrthoDB" id="506431at2759"/>
<dbReference type="InterPro" id="IPR052061">
    <property type="entry name" value="PTE-AB_protein"/>
</dbReference>
<evidence type="ECO:0000256" key="1">
    <source>
        <dbReference type="SAM" id="MobiDB-lite"/>
    </source>
</evidence>
<feature type="region of interest" description="Disordered" evidence="1">
    <location>
        <begin position="23"/>
        <end position="43"/>
    </location>
</feature>
<dbReference type="STRING" id="303698.A0A1V6U1E9"/>
<dbReference type="PANTHER" id="PTHR47260:SF3">
    <property type="entry name" value="THIOESTERASE FAMILY PROTEIN (AFU_ORTHOLOGUE AFUA_7G03960)"/>
    <property type="match status" value="1"/>
</dbReference>
<protein>
    <recommendedName>
        <fullName evidence="2">Thioesterase domain-containing protein</fullName>
    </recommendedName>
</protein>
<dbReference type="PANTHER" id="PTHR47260">
    <property type="entry name" value="UPF0644 PROTEIN PB2B4.06"/>
    <property type="match status" value="1"/>
</dbReference>
<evidence type="ECO:0000313" key="3">
    <source>
        <dbReference type="EMBL" id="OQE32326.1"/>
    </source>
</evidence>
<evidence type="ECO:0000313" key="4">
    <source>
        <dbReference type="Proteomes" id="UP000191285"/>
    </source>
</evidence>
<dbReference type="SUPFAM" id="SSF54637">
    <property type="entry name" value="Thioesterase/thiol ester dehydrase-isomerase"/>
    <property type="match status" value="1"/>
</dbReference>
<organism evidence="3 4">
    <name type="scientific">Penicillium steckii</name>
    <dbReference type="NCBI Taxonomy" id="303698"/>
    <lineage>
        <taxon>Eukaryota</taxon>
        <taxon>Fungi</taxon>
        <taxon>Dikarya</taxon>
        <taxon>Ascomycota</taxon>
        <taxon>Pezizomycotina</taxon>
        <taxon>Eurotiomycetes</taxon>
        <taxon>Eurotiomycetidae</taxon>
        <taxon>Eurotiales</taxon>
        <taxon>Aspergillaceae</taxon>
        <taxon>Penicillium</taxon>
    </lineage>
</organism>
<proteinExistence type="predicted"/>
<dbReference type="InterPro" id="IPR006683">
    <property type="entry name" value="Thioestr_dom"/>
</dbReference>
<dbReference type="Pfam" id="PF03061">
    <property type="entry name" value="4HBT"/>
    <property type="match status" value="1"/>
</dbReference>
<dbReference type="AlphaFoldDB" id="A0A1V6U1E9"/>
<dbReference type="EMBL" id="MLKD01000001">
    <property type="protein sequence ID" value="OQE32326.1"/>
    <property type="molecule type" value="Genomic_DNA"/>
</dbReference>
<dbReference type="CDD" id="cd03443">
    <property type="entry name" value="PaaI_thioesterase"/>
    <property type="match status" value="1"/>
</dbReference>
<accession>A0A1V6U1E9</accession>
<dbReference type="InterPro" id="IPR029069">
    <property type="entry name" value="HotDog_dom_sf"/>
</dbReference>
<dbReference type="Proteomes" id="UP000191285">
    <property type="component" value="Unassembled WGS sequence"/>
</dbReference>
<sequence length="236" mass="25621">MADPASAITHFSSNPWANSLITSEDYKPIPTDSRTMKPSGEDGYFSKTLGTPQTIPHVLTLQRRNILTPPSNPPTWLPATKQQVEASKSNPTPSAMPADIIMLFDLASPGLSGHPGTAHGGIIATLIDEAMSLAVAAHANVSSESESTSRSNAEDNPRGSIFTSQLDVRYKKRVINPALLVVRTKVVGRVGRKYWVRAQALQEDEEGSGGHLEWAKRKIVKAEAMAFWIVIPDEKL</sequence>
<reference evidence="4" key="1">
    <citation type="journal article" date="2017" name="Nat. Microbiol.">
        <title>Global analysis of biosynthetic gene clusters reveals vast potential of secondary metabolite production in Penicillium species.</title>
        <authorList>
            <person name="Nielsen J.C."/>
            <person name="Grijseels S."/>
            <person name="Prigent S."/>
            <person name="Ji B."/>
            <person name="Dainat J."/>
            <person name="Nielsen K.F."/>
            <person name="Frisvad J.C."/>
            <person name="Workman M."/>
            <person name="Nielsen J."/>
        </authorList>
    </citation>
    <scope>NUCLEOTIDE SEQUENCE [LARGE SCALE GENOMIC DNA]</scope>
    <source>
        <strain evidence="4">IBT 24891</strain>
    </source>
</reference>
<dbReference type="Gene3D" id="3.10.129.10">
    <property type="entry name" value="Hotdog Thioesterase"/>
    <property type="match status" value="1"/>
</dbReference>
<name>A0A1V6U1E9_9EURO</name>
<comment type="caution">
    <text evidence="3">The sequence shown here is derived from an EMBL/GenBank/DDBJ whole genome shotgun (WGS) entry which is preliminary data.</text>
</comment>
<gene>
    <name evidence="3" type="ORF">PENSTE_c001G00841</name>
</gene>
<feature type="domain" description="Thioesterase" evidence="2">
    <location>
        <begin position="116"/>
        <end position="193"/>
    </location>
</feature>
<keyword evidence="4" id="KW-1185">Reference proteome</keyword>
<evidence type="ECO:0000259" key="2">
    <source>
        <dbReference type="Pfam" id="PF03061"/>
    </source>
</evidence>